<proteinExistence type="predicted"/>
<evidence type="ECO:0000313" key="3">
    <source>
        <dbReference type="Proteomes" id="UP000000268"/>
    </source>
</evidence>
<feature type="domain" description="Conserved hypothetical protein CHP03032" evidence="1">
    <location>
        <begin position="22"/>
        <end position="335"/>
    </location>
</feature>
<dbReference type="KEGG" id="amr:AM1_0107"/>
<dbReference type="EMBL" id="CP000828">
    <property type="protein sequence ID" value="ABW25195.1"/>
    <property type="molecule type" value="Genomic_DNA"/>
</dbReference>
<evidence type="ECO:0000313" key="2">
    <source>
        <dbReference type="EMBL" id="ABW25195.1"/>
    </source>
</evidence>
<dbReference type="AlphaFoldDB" id="B0C6A1"/>
<gene>
    <name evidence="2" type="ordered locus">AM1_0107</name>
</gene>
<name>B0C6A1_ACAM1</name>
<evidence type="ECO:0000259" key="1">
    <source>
        <dbReference type="Pfam" id="PF16261"/>
    </source>
</evidence>
<dbReference type="OrthoDB" id="485389at2"/>
<dbReference type="Proteomes" id="UP000000268">
    <property type="component" value="Chromosome"/>
</dbReference>
<dbReference type="STRING" id="329726.AM1_0107"/>
<dbReference type="eggNOG" id="COG0457">
    <property type="taxonomic scope" value="Bacteria"/>
</dbReference>
<sequence>MTSPDAATDPNDAPLRSVYTSNLTQLLSQNRFSLVVSTYQAGKVILVRADGDQLNTHFRHFRRPMGLAANATRMAIGEAYQLTELYNMPVIGAQLEPVGKHDAYYIPRNVHTTGDIDIHEMAWAKEELWVVNTRFSCLCTLENAYSFVPRWRPPFITGLAAEDRCHLNGLAVVDHQPKYVTALGTTNTAHGWRPDKASGGILMDVTTNKVLCQGLSMPHSPRWHADQLWVLESGNGAIATVDLKTGQLTTVAELPGFTRGLDFYGPLAFVGLSQVRESAVFSGIPLTSRLKERTCGVWVIHIHTGEVVGFLRFEDAVQEIFSVAVLPQISFPEILEGDEKNLASSYALPDQVLAEVESSTSEVQ</sequence>
<dbReference type="SUPFAM" id="SSF63825">
    <property type="entry name" value="YWTD domain"/>
    <property type="match status" value="1"/>
</dbReference>
<protein>
    <recommendedName>
        <fullName evidence="1">Conserved hypothetical protein CHP03032 domain-containing protein</fullName>
    </recommendedName>
</protein>
<dbReference type="RefSeq" id="WP_012160814.1">
    <property type="nucleotide sequence ID" value="NC_009925.1"/>
</dbReference>
<dbReference type="NCBIfam" id="TIGR03032">
    <property type="entry name" value="TIGR03032 family protein"/>
    <property type="match status" value="1"/>
</dbReference>
<keyword evidence="3" id="KW-1185">Reference proteome</keyword>
<dbReference type="InterPro" id="IPR017481">
    <property type="entry name" value="CHP03032"/>
</dbReference>
<dbReference type="Pfam" id="PF16261">
    <property type="entry name" value="DUF4915"/>
    <property type="match status" value="1"/>
</dbReference>
<dbReference type="HOGENOM" id="CLU_024442_0_0_3"/>
<accession>B0C6A1</accession>
<organism evidence="2 3">
    <name type="scientific">Acaryochloris marina (strain MBIC 11017)</name>
    <dbReference type="NCBI Taxonomy" id="329726"/>
    <lineage>
        <taxon>Bacteria</taxon>
        <taxon>Bacillati</taxon>
        <taxon>Cyanobacteriota</taxon>
        <taxon>Cyanophyceae</taxon>
        <taxon>Acaryochloridales</taxon>
        <taxon>Acaryochloridaceae</taxon>
        <taxon>Acaryochloris</taxon>
    </lineage>
</organism>
<reference evidence="2 3" key="1">
    <citation type="journal article" date="2008" name="Proc. Natl. Acad. Sci. U.S.A.">
        <title>Niche adaptation and genome expansion in the chlorophyll d-producing cyanobacterium Acaryochloris marina.</title>
        <authorList>
            <person name="Swingley W.D."/>
            <person name="Chen M."/>
            <person name="Cheung P.C."/>
            <person name="Conrad A.L."/>
            <person name="Dejesa L.C."/>
            <person name="Hao J."/>
            <person name="Honchak B.M."/>
            <person name="Karbach L.E."/>
            <person name="Kurdoglu A."/>
            <person name="Lahiri S."/>
            <person name="Mastrian S.D."/>
            <person name="Miyashita H."/>
            <person name="Page L."/>
            <person name="Ramakrishna P."/>
            <person name="Satoh S."/>
            <person name="Sattley W.M."/>
            <person name="Shimada Y."/>
            <person name="Taylor H.L."/>
            <person name="Tomo T."/>
            <person name="Tsuchiya T."/>
            <person name="Wang Z.T."/>
            <person name="Raymond J."/>
            <person name="Mimuro M."/>
            <person name="Blankenship R.E."/>
            <person name="Touchman J.W."/>
        </authorList>
    </citation>
    <scope>NUCLEOTIDE SEQUENCE [LARGE SCALE GENOMIC DNA]</scope>
    <source>
        <strain evidence="3">MBIC 11017</strain>
    </source>
</reference>